<evidence type="ECO:0000313" key="3">
    <source>
        <dbReference type="Proteomes" id="UP000515947"/>
    </source>
</evidence>
<keyword evidence="2" id="KW-0503">Monooxygenase</keyword>
<dbReference type="Gene3D" id="3.30.70.100">
    <property type="match status" value="1"/>
</dbReference>
<dbReference type="GO" id="GO:0004497">
    <property type="term" value="F:monooxygenase activity"/>
    <property type="evidence" value="ECO:0007669"/>
    <property type="project" value="UniProtKB-KW"/>
</dbReference>
<dbReference type="KEGG" id="nmes:H9L09_10925"/>
<protein>
    <submittedName>
        <fullName evidence="2">Antibiotic biosynthesis monooxygenase</fullName>
    </submittedName>
</protein>
<dbReference type="EMBL" id="CP060713">
    <property type="protein sequence ID" value="QNN51168.1"/>
    <property type="molecule type" value="Genomic_DNA"/>
</dbReference>
<name>A0A7G9R6E3_9ACTN</name>
<evidence type="ECO:0000259" key="1">
    <source>
        <dbReference type="PROSITE" id="PS51725"/>
    </source>
</evidence>
<dbReference type="Proteomes" id="UP000515947">
    <property type="component" value="Chromosome"/>
</dbReference>
<keyword evidence="2" id="KW-0560">Oxidoreductase</keyword>
<dbReference type="InterPro" id="IPR007138">
    <property type="entry name" value="ABM_dom"/>
</dbReference>
<dbReference type="RefSeq" id="WP_187577009.1">
    <property type="nucleotide sequence ID" value="NZ_CP060713.1"/>
</dbReference>
<sequence length="99" mass="11184">MFMLHGRLAAKPGKREELLAILAEGEHREPMPGCRLYLVAVDETDADGVWITELWESEDAHTASLQLDRVKEQITRAMPILDTEGFKRQQLEARAGIPD</sequence>
<feature type="domain" description="ABM" evidence="1">
    <location>
        <begin position="2"/>
        <end position="91"/>
    </location>
</feature>
<reference evidence="2 3" key="1">
    <citation type="submission" date="2020-08" db="EMBL/GenBank/DDBJ databases">
        <title>Genome sequence of Nocardioides mesophilus KACC 16243T.</title>
        <authorList>
            <person name="Hyun D.-W."/>
            <person name="Bae J.-W."/>
        </authorList>
    </citation>
    <scope>NUCLEOTIDE SEQUENCE [LARGE SCALE GENOMIC DNA]</scope>
    <source>
        <strain evidence="2 3">KACC 16243</strain>
    </source>
</reference>
<dbReference type="AlphaFoldDB" id="A0A7G9R6E3"/>
<dbReference type="PROSITE" id="PS51725">
    <property type="entry name" value="ABM"/>
    <property type="match status" value="1"/>
</dbReference>
<organism evidence="2 3">
    <name type="scientific">Nocardioides mesophilus</name>
    <dbReference type="NCBI Taxonomy" id="433659"/>
    <lineage>
        <taxon>Bacteria</taxon>
        <taxon>Bacillati</taxon>
        <taxon>Actinomycetota</taxon>
        <taxon>Actinomycetes</taxon>
        <taxon>Propionibacteriales</taxon>
        <taxon>Nocardioidaceae</taxon>
        <taxon>Nocardioides</taxon>
    </lineage>
</organism>
<keyword evidence="3" id="KW-1185">Reference proteome</keyword>
<accession>A0A7G9R6E3</accession>
<gene>
    <name evidence="2" type="ORF">H9L09_10925</name>
</gene>
<dbReference type="Pfam" id="PF03992">
    <property type="entry name" value="ABM"/>
    <property type="match status" value="1"/>
</dbReference>
<proteinExistence type="predicted"/>
<dbReference type="SUPFAM" id="SSF54909">
    <property type="entry name" value="Dimeric alpha+beta barrel"/>
    <property type="match status" value="1"/>
</dbReference>
<dbReference type="InterPro" id="IPR011008">
    <property type="entry name" value="Dimeric_a/b-barrel"/>
</dbReference>
<evidence type="ECO:0000313" key="2">
    <source>
        <dbReference type="EMBL" id="QNN51168.1"/>
    </source>
</evidence>